<organism evidence="2 3">
    <name type="scientific">Acrobeloides nanus</name>
    <dbReference type="NCBI Taxonomy" id="290746"/>
    <lineage>
        <taxon>Eukaryota</taxon>
        <taxon>Metazoa</taxon>
        <taxon>Ecdysozoa</taxon>
        <taxon>Nematoda</taxon>
        <taxon>Chromadorea</taxon>
        <taxon>Rhabditida</taxon>
        <taxon>Tylenchina</taxon>
        <taxon>Cephalobomorpha</taxon>
        <taxon>Cephaloboidea</taxon>
        <taxon>Cephalobidae</taxon>
        <taxon>Acrobeloides</taxon>
    </lineage>
</organism>
<keyword evidence="1" id="KW-0472">Membrane</keyword>
<proteinExistence type="predicted"/>
<reference evidence="3" key="1">
    <citation type="submission" date="2022-11" db="UniProtKB">
        <authorList>
            <consortium name="WormBaseParasite"/>
        </authorList>
    </citation>
    <scope>IDENTIFICATION</scope>
</reference>
<keyword evidence="2" id="KW-1185">Reference proteome</keyword>
<evidence type="ECO:0000256" key="1">
    <source>
        <dbReference type="SAM" id="Phobius"/>
    </source>
</evidence>
<keyword evidence="1" id="KW-1133">Transmembrane helix</keyword>
<dbReference type="Proteomes" id="UP000887540">
    <property type="component" value="Unplaced"/>
</dbReference>
<protein>
    <submittedName>
        <fullName evidence="3">Uncharacterized protein</fullName>
    </submittedName>
</protein>
<accession>A0A914DBU1</accession>
<feature type="transmembrane region" description="Helical" evidence="1">
    <location>
        <begin position="48"/>
        <end position="66"/>
    </location>
</feature>
<keyword evidence="1" id="KW-0812">Transmembrane</keyword>
<evidence type="ECO:0000313" key="3">
    <source>
        <dbReference type="WBParaSite" id="ACRNAN_scaffold2211.g27318.t1"/>
    </source>
</evidence>
<dbReference type="WBParaSite" id="ACRNAN_scaffold2211.g27318.t1">
    <property type="protein sequence ID" value="ACRNAN_scaffold2211.g27318.t1"/>
    <property type="gene ID" value="ACRNAN_scaffold2211.g27318"/>
</dbReference>
<name>A0A914DBU1_9BILA</name>
<dbReference type="AlphaFoldDB" id="A0A914DBU1"/>
<sequence length="78" mass="9176">MLKVIVIGWITWFQTQFCIEGVLIAYQSEWINESKIFTVNPKEAMRSFISWRFYSSMLGSLVYVALYKIHPVKLLRVG</sequence>
<evidence type="ECO:0000313" key="2">
    <source>
        <dbReference type="Proteomes" id="UP000887540"/>
    </source>
</evidence>